<name>A0A554X2J0_9BURK</name>
<dbReference type="GO" id="GO:0030234">
    <property type="term" value="F:enzyme regulator activity"/>
    <property type="evidence" value="ECO:0007669"/>
    <property type="project" value="InterPro"/>
</dbReference>
<evidence type="ECO:0008006" key="3">
    <source>
        <dbReference type="Google" id="ProtNLM"/>
    </source>
</evidence>
<sequence length="118" mass="13037">MNAPSPTPSPYHGFVVVVIAEAELESVLRDDILHAGAQGYTVSEVRGRGNRGLRDDRLLLSNNVRFEVLCDEATARRVLDTVLGRYGRHYGIVAYALPTWTPPDASSAHRPPLTRVRD</sequence>
<dbReference type="EMBL" id="VJOM01000026">
    <property type="protein sequence ID" value="TSE30071.1"/>
    <property type="molecule type" value="Genomic_DNA"/>
</dbReference>
<dbReference type="InterPro" id="IPR011322">
    <property type="entry name" value="N-reg_PII-like_a/b"/>
</dbReference>
<evidence type="ECO:0000313" key="1">
    <source>
        <dbReference type="EMBL" id="TSE30071.1"/>
    </source>
</evidence>
<comment type="caution">
    <text evidence="1">The sequence shown here is derived from an EMBL/GenBank/DDBJ whole genome shotgun (WGS) entry which is preliminary data.</text>
</comment>
<dbReference type="Gene3D" id="3.30.70.120">
    <property type="match status" value="1"/>
</dbReference>
<dbReference type="InterPro" id="IPR002187">
    <property type="entry name" value="N-reg_PII"/>
</dbReference>
<evidence type="ECO:0000313" key="2">
    <source>
        <dbReference type="Proteomes" id="UP000317763"/>
    </source>
</evidence>
<accession>A0A554X2J0</accession>
<proteinExistence type="predicted"/>
<organism evidence="1 2">
    <name type="scientific">Tepidimonas taiwanensis</name>
    <dbReference type="NCBI Taxonomy" id="307486"/>
    <lineage>
        <taxon>Bacteria</taxon>
        <taxon>Pseudomonadati</taxon>
        <taxon>Pseudomonadota</taxon>
        <taxon>Betaproteobacteria</taxon>
        <taxon>Burkholderiales</taxon>
        <taxon>Tepidimonas</taxon>
    </lineage>
</organism>
<dbReference type="GO" id="GO:0006808">
    <property type="term" value="P:regulation of nitrogen utilization"/>
    <property type="evidence" value="ECO:0007669"/>
    <property type="project" value="InterPro"/>
</dbReference>
<dbReference type="Proteomes" id="UP000317763">
    <property type="component" value="Unassembled WGS sequence"/>
</dbReference>
<dbReference type="SUPFAM" id="SSF54913">
    <property type="entry name" value="GlnB-like"/>
    <property type="match status" value="1"/>
</dbReference>
<protein>
    <recommendedName>
        <fullName evidence="3">Membrane-associated protein</fullName>
    </recommendedName>
</protein>
<dbReference type="STRING" id="307486.GCA_000807215_01669"/>
<dbReference type="OrthoDB" id="9154770at2"/>
<dbReference type="RefSeq" id="WP_052231752.1">
    <property type="nucleotide sequence ID" value="NZ_CP083911.1"/>
</dbReference>
<dbReference type="Pfam" id="PF00543">
    <property type="entry name" value="P-II"/>
    <property type="match status" value="1"/>
</dbReference>
<gene>
    <name evidence="1" type="ORF">Ttaiw_02034</name>
</gene>
<dbReference type="InterPro" id="IPR015867">
    <property type="entry name" value="N-reg_PII/ATP_PRibTrfase_C"/>
</dbReference>
<dbReference type="AlphaFoldDB" id="A0A554X2J0"/>
<reference evidence="1 2" key="1">
    <citation type="submission" date="2019-07" db="EMBL/GenBank/DDBJ databases">
        <title>Tepidimonas taiwanensis I1-1 draft genome.</title>
        <authorList>
            <person name="Da Costa M.S."/>
            <person name="Froufe H.J.C."/>
            <person name="Egas C."/>
            <person name="Albuquerque L."/>
        </authorList>
    </citation>
    <scope>NUCLEOTIDE SEQUENCE [LARGE SCALE GENOMIC DNA]</scope>
    <source>
        <strain evidence="1 2">I1-1</strain>
    </source>
</reference>
<keyword evidence="2" id="KW-1185">Reference proteome</keyword>